<name>A0A0F9G8V9_9ZZZZ</name>
<evidence type="ECO:0000256" key="1">
    <source>
        <dbReference type="SAM" id="Phobius"/>
    </source>
</evidence>
<evidence type="ECO:0000313" key="2">
    <source>
        <dbReference type="EMBL" id="KKL95289.1"/>
    </source>
</evidence>
<sequence length="47" mass="5331">REIGEYEDETPCAICVKEAAVMEVWIIGLGFALILYGAGYIWRNHDD</sequence>
<keyword evidence="1" id="KW-0472">Membrane</keyword>
<proteinExistence type="predicted"/>
<feature type="non-terminal residue" evidence="2">
    <location>
        <position position="1"/>
    </location>
</feature>
<dbReference type="AlphaFoldDB" id="A0A0F9G8V9"/>
<organism evidence="2">
    <name type="scientific">marine sediment metagenome</name>
    <dbReference type="NCBI Taxonomy" id="412755"/>
    <lineage>
        <taxon>unclassified sequences</taxon>
        <taxon>metagenomes</taxon>
        <taxon>ecological metagenomes</taxon>
    </lineage>
</organism>
<keyword evidence="1" id="KW-0812">Transmembrane</keyword>
<reference evidence="2" key="1">
    <citation type="journal article" date="2015" name="Nature">
        <title>Complex archaea that bridge the gap between prokaryotes and eukaryotes.</title>
        <authorList>
            <person name="Spang A."/>
            <person name="Saw J.H."/>
            <person name="Jorgensen S.L."/>
            <person name="Zaremba-Niedzwiedzka K."/>
            <person name="Martijn J."/>
            <person name="Lind A.E."/>
            <person name="van Eijk R."/>
            <person name="Schleper C."/>
            <person name="Guy L."/>
            <person name="Ettema T.J."/>
        </authorList>
    </citation>
    <scope>NUCLEOTIDE SEQUENCE</scope>
</reference>
<comment type="caution">
    <text evidence="2">The sequence shown here is derived from an EMBL/GenBank/DDBJ whole genome shotgun (WGS) entry which is preliminary data.</text>
</comment>
<gene>
    <name evidence="2" type="ORF">LCGC14_1856070</name>
</gene>
<protein>
    <submittedName>
        <fullName evidence="2">Uncharacterized protein</fullName>
    </submittedName>
</protein>
<keyword evidence="1" id="KW-1133">Transmembrane helix</keyword>
<feature type="transmembrane region" description="Helical" evidence="1">
    <location>
        <begin position="24"/>
        <end position="42"/>
    </location>
</feature>
<dbReference type="EMBL" id="LAZR01018712">
    <property type="protein sequence ID" value="KKL95289.1"/>
    <property type="molecule type" value="Genomic_DNA"/>
</dbReference>
<accession>A0A0F9G8V9</accession>